<evidence type="ECO:0000256" key="3">
    <source>
        <dbReference type="ARBA" id="ARBA00022989"/>
    </source>
</evidence>
<dbReference type="GO" id="GO:0009306">
    <property type="term" value="P:protein secretion"/>
    <property type="evidence" value="ECO:0007669"/>
    <property type="project" value="InterPro"/>
</dbReference>
<dbReference type="OrthoDB" id="7784409at2"/>
<dbReference type="PANTHER" id="PTHR36985">
    <property type="entry name" value="TRANSLOCATION AND ASSEMBLY MODULE SUBUNIT TAMB"/>
    <property type="match status" value="1"/>
</dbReference>
<evidence type="ECO:0000256" key="4">
    <source>
        <dbReference type="ARBA" id="ARBA00023136"/>
    </source>
</evidence>
<dbReference type="Pfam" id="PF04357">
    <property type="entry name" value="TamB"/>
    <property type="match status" value="1"/>
</dbReference>
<comment type="subcellular location">
    <subcellularLocation>
        <location evidence="1">Membrane</location>
        <topology evidence="1">Single-pass membrane protein</topology>
    </subcellularLocation>
</comment>
<dbReference type="PANTHER" id="PTHR36985:SF1">
    <property type="entry name" value="TRANSLOCATION AND ASSEMBLY MODULE SUBUNIT TAMB"/>
    <property type="match status" value="1"/>
</dbReference>
<evidence type="ECO:0000256" key="2">
    <source>
        <dbReference type="ARBA" id="ARBA00022692"/>
    </source>
</evidence>
<dbReference type="GO" id="GO:0005886">
    <property type="term" value="C:plasma membrane"/>
    <property type="evidence" value="ECO:0007669"/>
    <property type="project" value="InterPro"/>
</dbReference>
<reference evidence="6 7" key="1">
    <citation type="submission" date="2016-11" db="EMBL/GenBank/DDBJ databases">
        <authorList>
            <person name="Jaros S."/>
            <person name="Januszkiewicz K."/>
            <person name="Wedrychowicz H."/>
        </authorList>
    </citation>
    <scope>NUCLEOTIDE SEQUENCE [LARGE SCALE GENOMIC DNA]</scope>
    <source>
        <strain evidence="6 7">DSM 17137</strain>
    </source>
</reference>
<feature type="domain" description="Translocation and assembly module TamB C-terminal" evidence="5">
    <location>
        <begin position="1104"/>
        <end position="1455"/>
    </location>
</feature>
<accession>A0A1M4WTG0</accession>
<evidence type="ECO:0000313" key="7">
    <source>
        <dbReference type="Proteomes" id="UP000184533"/>
    </source>
</evidence>
<dbReference type="Proteomes" id="UP000184533">
    <property type="component" value="Unassembled WGS sequence"/>
</dbReference>
<evidence type="ECO:0000313" key="6">
    <source>
        <dbReference type="EMBL" id="SHE84526.1"/>
    </source>
</evidence>
<keyword evidence="3" id="KW-1133">Transmembrane helix</keyword>
<dbReference type="EMBL" id="FQVC01000003">
    <property type="protein sequence ID" value="SHE84526.1"/>
    <property type="molecule type" value="Genomic_DNA"/>
</dbReference>
<gene>
    <name evidence="6" type="ORF">SAMN02745223_01203</name>
</gene>
<organism evidence="6 7">
    <name type="scientific">Devosia limi DSM 17137</name>
    <dbReference type="NCBI Taxonomy" id="1121477"/>
    <lineage>
        <taxon>Bacteria</taxon>
        <taxon>Pseudomonadati</taxon>
        <taxon>Pseudomonadota</taxon>
        <taxon>Alphaproteobacteria</taxon>
        <taxon>Hyphomicrobiales</taxon>
        <taxon>Devosiaceae</taxon>
        <taxon>Devosia</taxon>
    </lineage>
</organism>
<proteinExistence type="predicted"/>
<sequence>MIARLVSLPRRFVAVIIALLALAIIVPAMVVQGQDQAQAEAATGQSSDEDKDWLTSFVQDRLSTPERQIRLSNIDGVLGSEVSIRQITISDAEGVWLRVNNAVLDWNQAALFLGRLQVRSLRADSIDYIRNAVPSDQPDLPSPEAGGFSIPEFPVAIIVDEIAVPQVNFGEDVFGLGSAISLNGSFRLEGGNLVTQLNIVRLDGPGGTLDLNLNYQREGNTIDLGLTLVEPENGVIANLLNIEGRPAVELTLAGSGPVADLRTELELKANGQVALAGVATINQVAEGFSVAADLRGPLSILMAEQYRKFFGAETALSANALVRNGGGVSISGLRVTGGQLSLEAAAETTPDNFLRQLTLDAVIADPAGEAVTLPVPGNATRVGSAQLSIDFGAENSENWTSNLAISQLETTGFAADSVALSVGGVAANLSDPATRRVTFNGDGTVAGISAAPEVEAALGDSIGFGIAGLWNAGEPVQLAELRVVGKALTAVMNGQLDGLDFNGDIALETSSIAPFSDIAGRQLDGALSLKASGSIMPLSGGFSLTLDGTGTNLSIGEETADRLLEGTVQLSGLVARTEDGLKADQFRIENQQVQLLANGTYSSAEADFTFNLNLADLALLSDQASGALAVVGTAKGVEDVINLNLTAKVPSGKLADRALRDGQIGFTGQYNAGSLNGSIAGEGSLDGYRTSLAAGLIVTPEQQVVSDIDFQAAGTRITGGVTRNVTTGLMDGSLEMVSPDVSVAAALALLDAQGSVNAALTLTPLDGKQGATLRGDVKGLTVSDIRVGAADINATISDLFGVPVINGSANASDVAAAGVVINTLNAKATQTGDTTAFDAQARLATGTDLDLAGSLTPIDKGYRLALDRVLLQQGTLTARLAQPTVLTVSGSDVSLDALRFDVGSGSITATGTAGEALNVRLDVRALPLSIANAIMPDLGLAGTIDGTATVSGARGAPRVAFDARGAGINATAIAPFGIAPLTVAANGTFANNVVTLASVSASGAQGLRVTGSGTVPLSGNGLNVSLNGSAPLALANQFVADRGGQFGGTVQLDARVSGSINAPQFSGTVATSGAGYVDPILNLRLQNITGRARLDSTRVVIESLSAGLSTGGSVSATGSIGLTNGFPANLQVALNSARYADGALFVATVSGNLALTGNLTANPLLSGTVLVQEANITVPENLAGGATLIDVDHIKPSRPVVQTLVRAQVDDRTGAPIPQSRPAGVILDVMVNAPNQIFIRGRGLDAEVGGSVRLLGPLNDIQPVGGFSLNRGRLSILGQRITFESGEVTLVGDLDPRLNFVARTEGEGITVFVTVSGRASNIDVNFTSNPPLPQDEVLARLIFNRSMNELTPLQLARLAAAAAELVGGGGNGSLMDSLRGAIGLDDLDIVTDAQGNVAVQAGTYLSDNIYLGVTAGGNGQSKVTINLDVTNDLKITGAAGQDGNSSLGVFYERDY</sequence>
<dbReference type="RefSeq" id="WP_052950316.1">
    <property type="nucleotide sequence ID" value="NZ_FQVC01000003.1"/>
</dbReference>
<name>A0A1M4WTG0_9HYPH</name>
<keyword evidence="4" id="KW-0472">Membrane</keyword>
<dbReference type="InterPro" id="IPR007452">
    <property type="entry name" value="TamB_C"/>
</dbReference>
<evidence type="ECO:0000256" key="1">
    <source>
        <dbReference type="ARBA" id="ARBA00004167"/>
    </source>
</evidence>
<evidence type="ECO:0000259" key="5">
    <source>
        <dbReference type="Pfam" id="PF04357"/>
    </source>
</evidence>
<keyword evidence="2" id="KW-0812">Transmembrane</keyword>
<protein>
    <submittedName>
        <fullName evidence="6">Translocation and assembly module TamB</fullName>
    </submittedName>
</protein>